<protein>
    <submittedName>
        <fullName evidence="1">Uncharacterized protein</fullName>
    </submittedName>
</protein>
<dbReference type="EMBL" id="OW240922">
    <property type="protein sequence ID" value="CAH2321450.1"/>
    <property type="molecule type" value="Genomic_DNA"/>
</dbReference>
<dbReference type="AlphaFoldDB" id="A0AAD1T8Y5"/>
<reference evidence="1" key="1">
    <citation type="submission" date="2022-03" db="EMBL/GenBank/DDBJ databases">
        <authorList>
            <person name="Alioto T."/>
            <person name="Alioto T."/>
            <person name="Gomez Garrido J."/>
        </authorList>
    </citation>
    <scope>NUCLEOTIDE SEQUENCE</scope>
</reference>
<keyword evidence="2" id="KW-1185">Reference proteome</keyword>
<organism evidence="1 2">
    <name type="scientific">Pelobates cultripes</name>
    <name type="common">Western spadefoot toad</name>
    <dbReference type="NCBI Taxonomy" id="61616"/>
    <lineage>
        <taxon>Eukaryota</taxon>
        <taxon>Metazoa</taxon>
        <taxon>Chordata</taxon>
        <taxon>Craniata</taxon>
        <taxon>Vertebrata</taxon>
        <taxon>Euteleostomi</taxon>
        <taxon>Amphibia</taxon>
        <taxon>Batrachia</taxon>
        <taxon>Anura</taxon>
        <taxon>Pelobatoidea</taxon>
        <taxon>Pelobatidae</taxon>
        <taxon>Pelobates</taxon>
    </lineage>
</organism>
<evidence type="ECO:0000313" key="1">
    <source>
        <dbReference type="EMBL" id="CAH2321450.1"/>
    </source>
</evidence>
<proteinExistence type="predicted"/>
<evidence type="ECO:0000313" key="2">
    <source>
        <dbReference type="Proteomes" id="UP001295444"/>
    </source>
</evidence>
<dbReference type="Proteomes" id="UP001295444">
    <property type="component" value="Chromosome 11"/>
</dbReference>
<sequence>MAERIPLLRKQTEEVWVTRLEILVYAGLTLDDAYKAIQWYAAQCVPEMAEYEFPEGGHYADPGLFWDNIDNEVFGKATDSCFWDLSYDREDMLGLPSTVDLEADLRYLVTKECDLGWDYL</sequence>
<name>A0AAD1T8Y5_PELCU</name>
<gene>
    <name evidence="1" type="ORF">PECUL_23A047331</name>
</gene>
<accession>A0AAD1T8Y5</accession>